<feature type="coiled-coil region" evidence="6">
    <location>
        <begin position="12"/>
        <end position="53"/>
    </location>
</feature>
<dbReference type="Gene3D" id="3.30.565.10">
    <property type="entry name" value="Histidine kinase-like ATPase, C-terminal domain"/>
    <property type="match status" value="1"/>
</dbReference>
<feature type="domain" description="PAS" evidence="7">
    <location>
        <begin position="511"/>
        <end position="584"/>
    </location>
</feature>
<evidence type="ECO:0000256" key="5">
    <source>
        <dbReference type="ARBA" id="ARBA00022777"/>
    </source>
</evidence>
<dbReference type="InterPro" id="IPR013656">
    <property type="entry name" value="PAS_4"/>
</dbReference>
<dbReference type="Pfam" id="PF08448">
    <property type="entry name" value="PAS_4"/>
    <property type="match status" value="1"/>
</dbReference>
<dbReference type="EMBL" id="SRRZ01000005">
    <property type="protein sequence ID" value="NQE32721.1"/>
    <property type="molecule type" value="Genomic_DNA"/>
</dbReference>
<feature type="domain" description="PAC" evidence="8">
    <location>
        <begin position="458"/>
        <end position="510"/>
    </location>
</feature>
<evidence type="ECO:0000313" key="9">
    <source>
        <dbReference type="EMBL" id="NQE32721.1"/>
    </source>
</evidence>
<keyword evidence="10" id="KW-1185">Reference proteome</keyword>
<feature type="coiled-coil region" evidence="6">
    <location>
        <begin position="190"/>
        <end position="225"/>
    </location>
</feature>
<evidence type="ECO:0000256" key="3">
    <source>
        <dbReference type="ARBA" id="ARBA00022553"/>
    </source>
</evidence>
<dbReference type="SMART" id="SM00086">
    <property type="entry name" value="PAC"/>
    <property type="match status" value="4"/>
</dbReference>
<evidence type="ECO:0000313" key="10">
    <source>
        <dbReference type="Proteomes" id="UP000702425"/>
    </source>
</evidence>
<dbReference type="SUPFAM" id="SSF55785">
    <property type="entry name" value="PYP-like sensor domain (PAS domain)"/>
    <property type="match status" value="5"/>
</dbReference>
<feature type="domain" description="PAS" evidence="7">
    <location>
        <begin position="384"/>
        <end position="454"/>
    </location>
</feature>
<dbReference type="InterPro" id="IPR000700">
    <property type="entry name" value="PAS-assoc_C"/>
</dbReference>
<comment type="caution">
    <text evidence="9">The sequence shown here is derived from an EMBL/GenBank/DDBJ whole genome shotgun (WGS) entry which is preliminary data.</text>
</comment>
<dbReference type="Pfam" id="PF13426">
    <property type="entry name" value="PAS_9"/>
    <property type="match status" value="1"/>
</dbReference>
<feature type="coiled-coil region" evidence="6">
    <location>
        <begin position="621"/>
        <end position="648"/>
    </location>
</feature>
<dbReference type="SMART" id="SM00387">
    <property type="entry name" value="HATPase_c"/>
    <property type="match status" value="1"/>
</dbReference>
<keyword evidence="6" id="KW-0175">Coiled coil</keyword>
<dbReference type="InterPro" id="IPR001610">
    <property type="entry name" value="PAC"/>
</dbReference>
<dbReference type="InterPro" id="IPR003594">
    <property type="entry name" value="HATPase_dom"/>
</dbReference>
<sequence>MCIDPTKIDRPLETCEALVAEQKAKIRQLEEDLQQQRDLCQKLEAQLKAVENAGFSGSATEFDITEDDRIRLIASLEKSQEMYRTLIKHYPNGSVFLFDRDLRYTLVDGQGLAVVGLSKELLEGKTLWEVSPPEDLPLFETTYRAALAGKENTFEYKYGGRVYSTTIAPVKNDREEIFAGMVVTQDITEKKQAEIALEEITNQLEIKYQKRTEDLKTANNKLQEEIIYRWRAEKALRESQEQLELFFSQSLDGFFFMMLDEPINWDDTVDKEKVLDYVFANGRVTKANDAVIAQYGCTREEFIGRTLHSFFSHNLTGGREIIRQFFDAGRIHIKNDNRKFDGVIIWVEGDYICIYDSHGRIVGYFGVQRDISDRTKVEATLRDSEERFRATVEQAAVGITHPDKTGRYLRVNQKFCEIVGYTASELLSRTWMDVTYPEDIDADLEQSKQLFAGEIDSFKMEKRLLHKDGNVVWVNITVSLIKEPLSGAIYNVVVTEEISDRKQAEVALKESEERFRQLAENIESVFWMLNVQPLEIIYISPGYAKIWGRSCADLYACERFFTESFHPEDRDRIIATFTKKIDSEEDIEYRIVRPDGKIRWIRARAFPIRNQAGQVYRIVGIAEDISERKQAEKTIRESEERFRQLAENIQDSFWLMSAEFTDLLYLSPAYENIWGRSHEELYADPLKMMEWVHPEDKHLLEEAMGRVLQGESTNTEYRIFRPDGTMRWVCDRAFPIYDESGKIYRIAGIGEDISDRKLTEARIQAALREKEVLLKEIHHRVKNNMQVISSLLQLQAQYIEDEAMLTLFEESQTRIHSMALIHEQLYQSEHLDRIDLPPYVENLVANLYQSFGCGNTAIQFNLNVDRICLNIETAIPCGLIINELVSNSLKYAFPPRLGGEISIKFFKDSNQQFNLTIQDNGRGFPENFDVENTETLGLQLVKMLAYQLEASIAIDSQCGTCYNLIFKELNYRQRI</sequence>
<keyword evidence="5" id="KW-0418">Kinase</keyword>
<evidence type="ECO:0000259" key="8">
    <source>
        <dbReference type="PROSITE" id="PS50113"/>
    </source>
</evidence>
<dbReference type="InterPro" id="IPR000014">
    <property type="entry name" value="PAS"/>
</dbReference>
<dbReference type="RefSeq" id="WP_172185057.1">
    <property type="nucleotide sequence ID" value="NZ_CAWPPK010000263.1"/>
</dbReference>
<dbReference type="CDD" id="cd00130">
    <property type="entry name" value="PAS"/>
    <property type="match status" value="5"/>
</dbReference>
<name>A0ABX2CRA1_9CYAN</name>
<dbReference type="PROSITE" id="PS50112">
    <property type="entry name" value="PAS"/>
    <property type="match status" value="4"/>
</dbReference>
<dbReference type="SUPFAM" id="SSF55874">
    <property type="entry name" value="ATPase domain of HSP90 chaperone/DNA topoisomerase II/histidine kinase"/>
    <property type="match status" value="1"/>
</dbReference>
<evidence type="ECO:0000256" key="1">
    <source>
        <dbReference type="ARBA" id="ARBA00000085"/>
    </source>
</evidence>
<keyword evidence="4 9" id="KW-0808">Transferase</keyword>
<dbReference type="Pfam" id="PF02518">
    <property type="entry name" value="HATPase_c"/>
    <property type="match status" value="1"/>
</dbReference>
<reference evidence="9 10" key="1">
    <citation type="journal article" date="2020" name="Sci. Rep.">
        <title>A novel cyanobacterial geosmin producer, revising GeoA distribution and dispersion patterns in Bacteria.</title>
        <authorList>
            <person name="Churro C."/>
            <person name="Semedo-Aguiar A.P."/>
            <person name="Silva A.D."/>
            <person name="Pereira-Leal J.B."/>
            <person name="Leite R.B."/>
        </authorList>
    </citation>
    <scope>NUCLEOTIDE SEQUENCE [LARGE SCALE GENOMIC DNA]</scope>
    <source>
        <strain evidence="9 10">IPMA8</strain>
    </source>
</reference>
<evidence type="ECO:0000256" key="4">
    <source>
        <dbReference type="ARBA" id="ARBA00022679"/>
    </source>
</evidence>
<dbReference type="InterPro" id="IPR036890">
    <property type="entry name" value="HATPase_C_sf"/>
</dbReference>
<feature type="domain" description="PAC" evidence="8">
    <location>
        <begin position="713"/>
        <end position="765"/>
    </location>
</feature>
<dbReference type="GO" id="GO:0052621">
    <property type="term" value="F:diguanylate cyclase activity"/>
    <property type="evidence" value="ECO:0007669"/>
    <property type="project" value="UniProtKB-EC"/>
</dbReference>
<accession>A0ABX2CRA1</accession>
<dbReference type="Gene3D" id="3.30.450.20">
    <property type="entry name" value="PAS domain"/>
    <property type="match status" value="5"/>
</dbReference>
<organism evidence="9 10">
    <name type="scientific">Microcoleus asticus IPMA8</name>
    <dbReference type="NCBI Taxonomy" id="2563858"/>
    <lineage>
        <taxon>Bacteria</taxon>
        <taxon>Bacillati</taxon>
        <taxon>Cyanobacteriota</taxon>
        <taxon>Cyanophyceae</taxon>
        <taxon>Oscillatoriophycideae</taxon>
        <taxon>Oscillatoriales</taxon>
        <taxon>Microcoleaceae</taxon>
        <taxon>Microcoleus</taxon>
        <taxon>Microcoleus asticus</taxon>
    </lineage>
</organism>
<feature type="domain" description="PAC" evidence="8">
    <location>
        <begin position="585"/>
        <end position="637"/>
    </location>
</feature>
<comment type="catalytic activity">
    <reaction evidence="1">
        <text>ATP + protein L-histidine = ADP + protein N-phospho-L-histidine.</text>
        <dbReference type="EC" id="2.7.13.3"/>
    </reaction>
</comment>
<evidence type="ECO:0000256" key="2">
    <source>
        <dbReference type="ARBA" id="ARBA00012438"/>
    </source>
</evidence>
<dbReference type="PROSITE" id="PS50113">
    <property type="entry name" value="PAC"/>
    <property type="match status" value="5"/>
</dbReference>
<dbReference type="InterPro" id="IPR052162">
    <property type="entry name" value="Sensor_kinase/Photoreceptor"/>
</dbReference>
<proteinExistence type="predicted"/>
<feature type="domain" description="PAS" evidence="7">
    <location>
        <begin position="638"/>
        <end position="711"/>
    </location>
</feature>
<feature type="domain" description="PAS" evidence="7">
    <location>
        <begin position="79"/>
        <end position="150"/>
    </location>
</feature>
<keyword evidence="9" id="KW-0548">Nucleotidyltransferase</keyword>
<feature type="domain" description="PAC" evidence="8">
    <location>
        <begin position="327"/>
        <end position="383"/>
    </location>
</feature>
<dbReference type="PANTHER" id="PTHR43304">
    <property type="entry name" value="PHYTOCHROME-LIKE PROTEIN CPH1"/>
    <property type="match status" value="1"/>
</dbReference>
<dbReference type="NCBIfam" id="TIGR00229">
    <property type="entry name" value="sensory_box"/>
    <property type="match status" value="5"/>
</dbReference>
<dbReference type="InterPro" id="IPR011495">
    <property type="entry name" value="Sig_transdc_His_kin_sub2_dim/P"/>
</dbReference>
<dbReference type="Pfam" id="PF07568">
    <property type="entry name" value="HisKA_2"/>
    <property type="match status" value="1"/>
</dbReference>
<keyword evidence="3" id="KW-0597">Phosphoprotein</keyword>
<evidence type="ECO:0000259" key="7">
    <source>
        <dbReference type="PROSITE" id="PS50112"/>
    </source>
</evidence>
<dbReference type="PANTHER" id="PTHR43304:SF1">
    <property type="entry name" value="PAC DOMAIN-CONTAINING PROTEIN"/>
    <property type="match status" value="1"/>
</dbReference>
<feature type="coiled-coil region" evidence="6">
    <location>
        <begin position="494"/>
        <end position="521"/>
    </location>
</feature>
<gene>
    <name evidence="9" type="primary">yegE_1</name>
    <name evidence="9" type="ORF">E5S67_00437</name>
</gene>
<feature type="domain" description="PAC" evidence="8">
    <location>
        <begin position="148"/>
        <end position="199"/>
    </location>
</feature>
<dbReference type="Pfam" id="PF08447">
    <property type="entry name" value="PAS_3"/>
    <property type="match status" value="3"/>
</dbReference>
<protein>
    <recommendedName>
        <fullName evidence="2">histidine kinase</fullName>
        <ecNumber evidence="2">2.7.13.3</ecNumber>
    </recommendedName>
</protein>
<dbReference type="InterPro" id="IPR035965">
    <property type="entry name" value="PAS-like_dom_sf"/>
</dbReference>
<dbReference type="SMART" id="SM00091">
    <property type="entry name" value="PAS"/>
    <property type="match status" value="5"/>
</dbReference>
<dbReference type="EC" id="2.7.13.3" evidence="2"/>
<evidence type="ECO:0000256" key="6">
    <source>
        <dbReference type="SAM" id="Coils"/>
    </source>
</evidence>
<dbReference type="InterPro" id="IPR013655">
    <property type="entry name" value="PAS_fold_3"/>
</dbReference>
<dbReference type="Proteomes" id="UP000702425">
    <property type="component" value="Unassembled WGS sequence"/>
</dbReference>